<protein>
    <recommendedName>
        <fullName evidence="1">Stage 0 sporulation protein A homolog</fullName>
    </recommendedName>
</protein>
<dbReference type="Gene3D" id="1.25.40.10">
    <property type="entry name" value="Tetratricopeptide repeat domain"/>
    <property type="match status" value="1"/>
</dbReference>
<dbReference type="Pfam" id="PF03704">
    <property type="entry name" value="BTAD"/>
    <property type="match status" value="1"/>
</dbReference>
<dbReference type="InterPro" id="IPR016032">
    <property type="entry name" value="Sig_transdc_resp-reg_C-effctor"/>
</dbReference>
<dbReference type="SUPFAM" id="SSF46894">
    <property type="entry name" value="C-terminal effector domain of the bipartite response regulators"/>
    <property type="match status" value="1"/>
</dbReference>
<evidence type="ECO:0000256" key="4">
    <source>
        <dbReference type="PROSITE-ProRule" id="PRU00169"/>
    </source>
</evidence>
<sequence length="373" mass="44466">MRTIIVDDNPLILEIEKNIISKNEYLNIVGEFYNGNKFLKSLSKLKPDVVFLDIEMPEINGIEIAEKVEEFNENIQIVFLTSYEKYAMEAFKVNTINYILKPLTKEMLDVTVKRLLKYRKKSIYFTENSYKNQIITLGNFEVYGNGGKEVVKWPTIKEEELFAYFIYLRGEKVDKWKLCEMLWSNLTSEKALHNLHNTIYRLKKTLKFYGIENQIMHQQGSYSGIFGNIHCDLWELEDLMNKKFILNEPKIKNIEVILSKYKGDLYGSKDYVWAIDLKENIEKYYLNTIKALSKYYYDKNLYYKTEEYTKKFLKLNPIDEDTIELLMKTFYKFNDKLNIINIYKKLEITLKEELDIEPRKSTELLYLNLLGKL</sequence>
<dbReference type="PANTHER" id="PTHR35807:SF2">
    <property type="entry name" value="TRANSCRIPTIONAL ACTIVATOR DOMAIN"/>
    <property type="match status" value="1"/>
</dbReference>
<dbReference type="Pfam" id="PF00072">
    <property type="entry name" value="Response_reg"/>
    <property type="match status" value="1"/>
</dbReference>
<dbReference type="GO" id="GO:0003677">
    <property type="term" value="F:DNA binding"/>
    <property type="evidence" value="ECO:0007669"/>
    <property type="project" value="UniProtKB-KW"/>
</dbReference>
<dbReference type="Proteomes" id="UP000306888">
    <property type="component" value="Unassembled WGS sequence"/>
</dbReference>
<organism evidence="6 7">
    <name type="scientific">Clostridium sartagoforme</name>
    <dbReference type="NCBI Taxonomy" id="84031"/>
    <lineage>
        <taxon>Bacteria</taxon>
        <taxon>Bacillati</taxon>
        <taxon>Bacillota</taxon>
        <taxon>Clostridia</taxon>
        <taxon>Eubacteriales</taxon>
        <taxon>Clostridiaceae</taxon>
        <taxon>Clostridium</taxon>
    </lineage>
</organism>
<comment type="caution">
    <text evidence="6">The sequence shown here is derived from an EMBL/GenBank/DDBJ whole genome shotgun (WGS) entry which is preliminary data.</text>
</comment>
<dbReference type="Gene3D" id="1.10.10.10">
    <property type="entry name" value="Winged helix-like DNA-binding domain superfamily/Winged helix DNA-binding domain"/>
    <property type="match status" value="1"/>
</dbReference>
<dbReference type="GO" id="GO:0006355">
    <property type="term" value="P:regulation of DNA-templated transcription"/>
    <property type="evidence" value="ECO:0007669"/>
    <property type="project" value="InterPro"/>
</dbReference>
<evidence type="ECO:0000256" key="1">
    <source>
        <dbReference type="ARBA" id="ARBA00018672"/>
    </source>
</evidence>
<keyword evidence="2" id="KW-0238">DNA-binding</keyword>
<keyword evidence="7" id="KW-1185">Reference proteome</keyword>
<dbReference type="AlphaFoldDB" id="A0A4V3RL01"/>
<dbReference type="PANTHER" id="PTHR35807">
    <property type="entry name" value="TRANSCRIPTIONAL REGULATOR REDD-RELATED"/>
    <property type="match status" value="1"/>
</dbReference>
<dbReference type="InterPro" id="IPR051677">
    <property type="entry name" value="AfsR-DnrI-RedD_regulator"/>
</dbReference>
<comment type="function">
    <text evidence="3">May play the central regulatory role in sporulation. It may be an element of the effector pathway responsible for the activation of sporulation genes in response to nutritional stress. Spo0A may act in concert with spo0H (a sigma factor) to control the expression of some genes that are critical to the sporulation process.</text>
</comment>
<dbReference type="RefSeq" id="WP_136007303.1">
    <property type="nucleotide sequence ID" value="NZ_SRYR01000005.1"/>
</dbReference>
<evidence type="ECO:0000256" key="2">
    <source>
        <dbReference type="ARBA" id="ARBA00023125"/>
    </source>
</evidence>
<evidence type="ECO:0000256" key="3">
    <source>
        <dbReference type="ARBA" id="ARBA00024867"/>
    </source>
</evidence>
<dbReference type="SMART" id="SM00448">
    <property type="entry name" value="REC"/>
    <property type="match status" value="1"/>
</dbReference>
<dbReference type="InterPro" id="IPR005158">
    <property type="entry name" value="BTAD"/>
</dbReference>
<dbReference type="PROSITE" id="PS50110">
    <property type="entry name" value="RESPONSE_REGULATORY"/>
    <property type="match status" value="1"/>
</dbReference>
<proteinExistence type="predicted"/>
<evidence type="ECO:0000313" key="6">
    <source>
        <dbReference type="EMBL" id="TGY41860.1"/>
    </source>
</evidence>
<dbReference type="InterPro" id="IPR011006">
    <property type="entry name" value="CheY-like_superfamily"/>
</dbReference>
<dbReference type="InterPro" id="IPR001789">
    <property type="entry name" value="Sig_transdc_resp-reg_receiver"/>
</dbReference>
<dbReference type="Gene3D" id="3.40.50.2300">
    <property type="match status" value="1"/>
</dbReference>
<reference evidence="6 7" key="1">
    <citation type="submission" date="2019-04" db="EMBL/GenBank/DDBJ databases">
        <title>Microbes associate with the intestines of laboratory mice.</title>
        <authorList>
            <person name="Navarre W."/>
            <person name="Wong E."/>
            <person name="Huang K."/>
            <person name="Tropini C."/>
            <person name="Ng K."/>
            <person name="Yu B."/>
        </authorList>
    </citation>
    <scope>NUCLEOTIDE SEQUENCE [LARGE SCALE GENOMIC DNA]</scope>
    <source>
        <strain evidence="6 7">NM50_B9-20</strain>
    </source>
</reference>
<evidence type="ECO:0000259" key="5">
    <source>
        <dbReference type="PROSITE" id="PS50110"/>
    </source>
</evidence>
<dbReference type="SUPFAM" id="SSF52172">
    <property type="entry name" value="CheY-like"/>
    <property type="match status" value="1"/>
</dbReference>
<dbReference type="GO" id="GO:0000160">
    <property type="term" value="P:phosphorelay signal transduction system"/>
    <property type="evidence" value="ECO:0007669"/>
    <property type="project" value="InterPro"/>
</dbReference>
<evidence type="ECO:0000313" key="7">
    <source>
        <dbReference type="Proteomes" id="UP000306888"/>
    </source>
</evidence>
<accession>A0A4V3RL01</accession>
<dbReference type="EMBL" id="SRYR01000005">
    <property type="protein sequence ID" value="TGY41860.1"/>
    <property type="molecule type" value="Genomic_DNA"/>
</dbReference>
<dbReference type="InterPro" id="IPR036388">
    <property type="entry name" value="WH-like_DNA-bd_sf"/>
</dbReference>
<keyword evidence="4" id="KW-0597">Phosphoprotein</keyword>
<dbReference type="OrthoDB" id="3190595at2"/>
<gene>
    <name evidence="6" type="ORF">E5347_11125</name>
</gene>
<feature type="domain" description="Response regulatory" evidence="5">
    <location>
        <begin position="2"/>
        <end position="116"/>
    </location>
</feature>
<dbReference type="InterPro" id="IPR011990">
    <property type="entry name" value="TPR-like_helical_dom_sf"/>
</dbReference>
<name>A0A4V3RL01_9CLOT</name>
<feature type="modified residue" description="4-aspartylphosphate" evidence="4">
    <location>
        <position position="53"/>
    </location>
</feature>